<sequence length="64" mass="7296">MSRCTERKTATISRYAQPKPSLEPTLSPPFEISKILDPETSMSRTHDLLSDVTPNHWLVLRSTQ</sequence>
<feature type="region of interest" description="Disordered" evidence="1">
    <location>
        <begin position="1"/>
        <end position="30"/>
    </location>
</feature>
<dbReference type="EMBL" id="KN833032">
    <property type="protein sequence ID" value="KIM76713.1"/>
    <property type="molecule type" value="Genomic_DNA"/>
</dbReference>
<name>A0A0C3AS18_PILCF</name>
<keyword evidence="3" id="KW-1185">Reference proteome</keyword>
<reference evidence="3" key="2">
    <citation type="submission" date="2015-01" db="EMBL/GenBank/DDBJ databases">
        <title>Evolutionary Origins and Diversification of the Mycorrhizal Mutualists.</title>
        <authorList>
            <consortium name="DOE Joint Genome Institute"/>
            <consortium name="Mycorrhizal Genomics Consortium"/>
            <person name="Kohler A."/>
            <person name="Kuo A."/>
            <person name="Nagy L.G."/>
            <person name="Floudas D."/>
            <person name="Copeland A."/>
            <person name="Barry K.W."/>
            <person name="Cichocki N."/>
            <person name="Veneault-Fourrey C."/>
            <person name="LaButti K."/>
            <person name="Lindquist E.A."/>
            <person name="Lipzen A."/>
            <person name="Lundell T."/>
            <person name="Morin E."/>
            <person name="Murat C."/>
            <person name="Riley R."/>
            <person name="Ohm R."/>
            <person name="Sun H."/>
            <person name="Tunlid A."/>
            <person name="Henrissat B."/>
            <person name="Grigoriev I.V."/>
            <person name="Hibbett D.S."/>
            <person name="Martin F."/>
        </authorList>
    </citation>
    <scope>NUCLEOTIDE SEQUENCE [LARGE SCALE GENOMIC DNA]</scope>
    <source>
        <strain evidence="3">F 1598</strain>
    </source>
</reference>
<dbReference type="Proteomes" id="UP000054166">
    <property type="component" value="Unassembled WGS sequence"/>
</dbReference>
<organism evidence="2 3">
    <name type="scientific">Piloderma croceum (strain F 1598)</name>
    <dbReference type="NCBI Taxonomy" id="765440"/>
    <lineage>
        <taxon>Eukaryota</taxon>
        <taxon>Fungi</taxon>
        <taxon>Dikarya</taxon>
        <taxon>Basidiomycota</taxon>
        <taxon>Agaricomycotina</taxon>
        <taxon>Agaricomycetes</taxon>
        <taxon>Agaricomycetidae</taxon>
        <taxon>Atheliales</taxon>
        <taxon>Atheliaceae</taxon>
        <taxon>Piloderma</taxon>
    </lineage>
</organism>
<accession>A0A0C3AS18</accession>
<dbReference type="AlphaFoldDB" id="A0A0C3AS18"/>
<evidence type="ECO:0000256" key="1">
    <source>
        <dbReference type="SAM" id="MobiDB-lite"/>
    </source>
</evidence>
<evidence type="ECO:0000313" key="2">
    <source>
        <dbReference type="EMBL" id="KIM76713.1"/>
    </source>
</evidence>
<protein>
    <submittedName>
        <fullName evidence="2">Uncharacterized protein</fullName>
    </submittedName>
</protein>
<dbReference type="InParanoid" id="A0A0C3AS18"/>
<proteinExistence type="predicted"/>
<gene>
    <name evidence="2" type="ORF">PILCRDRAFT_826111</name>
</gene>
<dbReference type="HOGENOM" id="CLU_2868487_0_0_1"/>
<reference evidence="2 3" key="1">
    <citation type="submission" date="2014-04" db="EMBL/GenBank/DDBJ databases">
        <authorList>
            <consortium name="DOE Joint Genome Institute"/>
            <person name="Kuo A."/>
            <person name="Tarkka M."/>
            <person name="Buscot F."/>
            <person name="Kohler A."/>
            <person name="Nagy L.G."/>
            <person name="Floudas D."/>
            <person name="Copeland A."/>
            <person name="Barry K.W."/>
            <person name="Cichocki N."/>
            <person name="Veneault-Fourrey C."/>
            <person name="LaButti K."/>
            <person name="Lindquist E.A."/>
            <person name="Lipzen A."/>
            <person name="Lundell T."/>
            <person name="Morin E."/>
            <person name="Murat C."/>
            <person name="Sun H."/>
            <person name="Tunlid A."/>
            <person name="Henrissat B."/>
            <person name="Grigoriev I.V."/>
            <person name="Hibbett D.S."/>
            <person name="Martin F."/>
            <person name="Nordberg H.P."/>
            <person name="Cantor M.N."/>
            <person name="Hua S.X."/>
        </authorList>
    </citation>
    <scope>NUCLEOTIDE SEQUENCE [LARGE SCALE GENOMIC DNA]</scope>
    <source>
        <strain evidence="2 3">F 1598</strain>
    </source>
</reference>
<evidence type="ECO:0000313" key="3">
    <source>
        <dbReference type="Proteomes" id="UP000054166"/>
    </source>
</evidence>